<evidence type="ECO:0000313" key="3">
    <source>
        <dbReference type="Proteomes" id="UP001174909"/>
    </source>
</evidence>
<reference evidence="2" key="1">
    <citation type="submission" date="2023-03" db="EMBL/GenBank/DDBJ databases">
        <authorList>
            <person name="Steffen K."/>
            <person name="Cardenas P."/>
        </authorList>
    </citation>
    <scope>NUCLEOTIDE SEQUENCE</scope>
</reference>
<evidence type="ECO:0000259" key="1">
    <source>
        <dbReference type="Pfam" id="PF10544"/>
    </source>
</evidence>
<gene>
    <name evidence="2" type="ORF">GBAR_LOCUS30779</name>
</gene>
<accession>A0AA35TXU4</accession>
<dbReference type="InterPro" id="IPR018306">
    <property type="entry name" value="Phage_T5_Orf172_DNA-bd"/>
</dbReference>
<dbReference type="Proteomes" id="UP001174909">
    <property type="component" value="Unassembled WGS sequence"/>
</dbReference>
<evidence type="ECO:0000313" key="2">
    <source>
        <dbReference type="EMBL" id="CAI8056480.1"/>
    </source>
</evidence>
<dbReference type="EMBL" id="CASHTH010004359">
    <property type="protein sequence ID" value="CAI8056480.1"/>
    <property type="molecule type" value="Genomic_DNA"/>
</dbReference>
<protein>
    <recommendedName>
        <fullName evidence="1">Bacteriophage T5 Orf172 DNA-binding domain-containing protein</fullName>
    </recommendedName>
</protein>
<sequence>MAKEFVGMTPEEIAALPVFPEPEETGGGTVTTDGGTIVADGRGYVYFITESGHTSYFKVGKTGDPNTRCMNLQTGNPRKLKMEARKVANMDTVEKSVLQAMAARYSKTTGGREWFSGDVAGAYNLFLTIVNAA</sequence>
<name>A0AA35TXU4_GEOBA</name>
<proteinExistence type="predicted"/>
<organism evidence="2 3">
    <name type="scientific">Geodia barretti</name>
    <name type="common">Barrett's horny sponge</name>
    <dbReference type="NCBI Taxonomy" id="519541"/>
    <lineage>
        <taxon>Eukaryota</taxon>
        <taxon>Metazoa</taxon>
        <taxon>Porifera</taxon>
        <taxon>Demospongiae</taxon>
        <taxon>Heteroscleromorpha</taxon>
        <taxon>Tetractinellida</taxon>
        <taxon>Astrophorina</taxon>
        <taxon>Geodiidae</taxon>
        <taxon>Geodia</taxon>
    </lineage>
</organism>
<comment type="caution">
    <text evidence="2">The sequence shown here is derived from an EMBL/GenBank/DDBJ whole genome shotgun (WGS) entry which is preliminary data.</text>
</comment>
<dbReference type="Pfam" id="PF10544">
    <property type="entry name" value="T5orf172"/>
    <property type="match status" value="1"/>
</dbReference>
<dbReference type="AlphaFoldDB" id="A0AA35TXU4"/>
<feature type="domain" description="Bacteriophage T5 Orf172 DNA-binding" evidence="1">
    <location>
        <begin position="43"/>
        <end position="122"/>
    </location>
</feature>
<keyword evidence="3" id="KW-1185">Reference proteome</keyword>